<reference evidence="2 3" key="1">
    <citation type="submission" date="2020-12" db="EMBL/GenBank/DDBJ databases">
        <title>Bacterial novel species Adhaeribacter sp. BT258 isolated from soil.</title>
        <authorList>
            <person name="Jung H.-Y."/>
        </authorList>
    </citation>
    <scope>NUCLEOTIDE SEQUENCE [LARGE SCALE GENOMIC DNA]</scope>
    <source>
        <strain evidence="2 3">BT258</strain>
    </source>
</reference>
<accession>A0ABS1BZ85</accession>
<keyword evidence="3" id="KW-1185">Reference proteome</keyword>
<organism evidence="2 3">
    <name type="scientific">Adhaeribacter terrigena</name>
    <dbReference type="NCBI Taxonomy" id="2793070"/>
    <lineage>
        <taxon>Bacteria</taxon>
        <taxon>Pseudomonadati</taxon>
        <taxon>Bacteroidota</taxon>
        <taxon>Cytophagia</taxon>
        <taxon>Cytophagales</taxon>
        <taxon>Hymenobacteraceae</taxon>
        <taxon>Adhaeribacter</taxon>
    </lineage>
</organism>
<dbReference type="InterPro" id="IPR000601">
    <property type="entry name" value="PKD_dom"/>
</dbReference>
<proteinExistence type="predicted"/>
<dbReference type="InterPro" id="IPR035986">
    <property type="entry name" value="PKD_dom_sf"/>
</dbReference>
<evidence type="ECO:0000313" key="3">
    <source>
        <dbReference type="Proteomes" id="UP000644147"/>
    </source>
</evidence>
<dbReference type="SUPFAM" id="SSF49299">
    <property type="entry name" value="PKD domain"/>
    <property type="match status" value="1"/>
</dbReference>
<comment type="caution">
    <text evidence="2">The sequence shown here is derived from an EMBL/GenBank/DDBJ whole genome shotgun (WGS) entry which is preliminary data.</text>
</comment>
<dbReference type="Proteomes" id="UP000644147">
    <property type="component" value="Unassembled WGS sequence"/>
</dbReference>
<dbReference type="RefSeq" id="WP_200504211.1">
    <property type="nucleotide sequence ID" value="NZ_JAEHFX010000001.1"/>
</dbReference>
<sequence>MQPRPRHPGFALPTFIQSYFFKPSIYLHQSCLGDTAYHFSINNSGPLDSLRWDFGDPASGKHNTSSQFSPWHSYATGGTYNVQVIAYFQFGSDTLQQSITIPGPPLRNVLGKDTTLCAGSVYTLSPNVPQALSYKWPDNSTDSVFQVRQPGTYWVEIVTECGPYRDSVQVDFLNPPSFSLGSDLTLCAGESITLKPQIKDAAYLWQDGSTKDKLVVDMPGTYWLQASNRCSSTRDSLVVTFREPLPANLLGPDTILCEGVSYTISASGNYTLQWQDGSTSQSFTATQAGTYFADLTNPENCTVRDSITVSYRNCFGKEYLIPNIITPNSDGRNDSFVIWGAKPGTLELSIYNRWGILVYQSDDYRNNWQAENASAGIYYYLLQNKQTRKTYKGWLEVVR</sequence>
<dbReference type="Gene3D" id="2.60.40.10">
    <property type="entry name" value="Immunoglobulins"/>
    <property type="match status" value="1"/>
</dbReference>
<name>A0ABS1BZ85_9BACT</name>
<dbReference type="InterPro" id="IPR013783">
    <property type="entry name" value="Ig-like_fold"/>
</dbReference>
<evidence type="ECO:0000259" key="1">
    <source>
        <dbReference type="PROSITE" id="PS50093"/>
    </source>
</evidence>
<protein>
    <submittedName>
        <fullName evidence="2">Gliding motility-associated C-terminal domain-containing protein</fullName>
    </submittedName>
</protein>
<feature type="domain" description="PKD" evidence="1">
    <location>
        <begin position="39"/>
        <end position="101"/>
    </location>
</feature>
<gene>
    <name evidence="2" type="ORF">I5M27_01230</name>
</gene>
<evidence type="ECO:0000313" key="2">
    <source>
        <dbReference type="EMBL" id="MBK0401585.1"/>
    </source>
</evidence>
<dbReference type="EMBL" id="JAEHFX010000001">
    <property type="protein sequence ID" value="MBK0401585.1"/>
    <property type="molecule type" value="Genomic_DNA"/>
</dbReference>
<dbReference type="Pfam" id="PF13585">
    <property type="entry name" value="CHU_C"/>
    <property type="match status" value="1"/>
</dbReference>
<dbReference type="PROSITE" id="PS50093">
    <property type="entry name" value="PKD"/>
    <property type="match status" value="1"/>
</dbReference>